<dbReference type="Pfam" id="PF13175">
    <property type="entry name" value="AAA_15"/>
    <property type="match status" value="1"/>
</dbReference>
<name>K8ENT8_9CHLO</name>
<feature type="region of interest" description="Disordered" evidence="5">
    <location>
        <begin position="832"/>
        <end position="852"/>
    </location>
</feature>
<feature type="coiled-coil region" evidence="4">
    <location>
        <begin position="664"/>
        <end position="747"/>
    </location>
</feature>
<accession>K8ENT8</accession>
<feature type="coiled-coil region" evidence="4">
    <location>
        <begin position="367"/>
        <end position="394"/>
    </location>
</feature>
<dbReference type="SUPFAM" id="SSF52540">
    <property type="entry name" value="P-loop containing nucleoside triphosphate hydrolases"/>
    <property type="match status" value="1"/>
</dbReference>
<dbReference type="GO" id="GO:0030915">
    <property type="term" value="C:Smc5-Smc6 complex"/>
    <property type="evidence" value="ECO:0007669"/>
    <property type="project" value="TreeGrafter"/>
</dbReference>
<dbReference type="STRING" id="41875.K8ENT8"/>
<dbReference type="eggNOG" id="KOG0979">
    <property type="taxonomic scope" value="Eukaryota"/>
</dbReference>
<feature type="compositionally biased region" description="Polar residues" evidence="5">
    <location>
        <begin position="20"/>
        <end position="29"/>
    </location>
</feature>
<evidence type="ECO:0000313" key="7">
    <source>
        <dbReference type="EMBL" id="CCO19877.1"/>
    </source>
</evidence>
<sequence>MNPIQDSENMDPTRTKKRNASAQSLATTTQKKHQRQGEKHPLSDYAAGSITKIVLSNFMTYSSVSLTPGPDLNVLIGANGTGKSSFVCAIALGLNGKTDLLGRAKELSEFVKRGETKATIEITLKRTSGGGDEVDVVKRTLTKAKGGTKANTGSAWHINGQPSNSAEVDLLVKGKHHVELGNLTNFLPQDKVASFAGLSETDKLSTTETTVNNGELWKLHEELIAKKENIRNDERRLSMLQHSLDQNTRSLQTLSADKEKVEKQQEFQTKAEEYKMKIPWIRFEKKKVEFSKIKEKYAESKEKLRGCLKEKEIAAKPVKELEVLEHKMGKEYSVKKKATMDAQVKERTALTKLRGLGTTYDDKAGLLSSANRKEKDAEKTVNRIKADIKNITQAMSEIPEVADTNLDLLKTLKAKYESVRKDRIPLDTRIDQASMRLRPAEQRVRNLEIRQSDLDSVRGKKLKALTHAHRNAINMTEVDKEVRDLAKRLNKEKKLKGPVLCEIECNNQNNQTFLQKHLGLSMLSSYVIDDDQELLGAINNLFKTKRWHLMCNNQTDTNEHVRGANFKNEYKAYGVSETLDLTFTAPNCVMKTLVALNRVDKAAIADVKVMDAAKYQEMVNSKLGKIGQVYTTKNVFIELRSRYNSKVTFETEEMRPLNFRLFGAQVDREDMEKVKRDLAEARSQVQELQKDQNDIVEQSNALKRREMEAERAWREEKARLNKPKSDKQRLEAKLRSLQESYKLAKANTNLSATREQLKKSLATLATQRAQQVQTYVAVLDALFAARKEQDLAELKYTDTKIRLMHYKNIEAQVRDDCDKVADAHDEITEKKQRSARQCKEAKEEADAEAPLTEELKKKMESMPDDEDELLKEVELWEEKASAVVCNNPTAMQQYKKYEAEKKDLKEKIAALAPTVNGGQEVIKGLKEQWLPQLQKVLGEISVAFHTNCRQVGIHGEVRLREPDDPDEFSQYALDIHVKFREGEPLHALDKNRQSGGERAVATMLYLISLQNLTKCPFRVVDEINQGMDPKNERKVFKQMVDSASEPSTPQCFLLTPKLLNGLEYNDNVTVLCIFNGYRPGAGLHLQSELQPCTP</sequence>
<evidence type="ECO:0000256" key="4">
    <source>
        <dbReference type="SAM" id="Coils"/>
    </source>
</evidence>
<gene>
    <name evidence="7" type="ordered locus">Bathy15g02440</name>
</gene>
<dbReference type="InterPro" id="IPR027417">
    <property type="entry name" value="P-loop_NTPase"/>
</dbReference>
<dbReference type="PANTHER" id="PTHR45916">
    <property type="entry name" value="STRUCTURAL MAINTENANCE OF CHROMOSOMES PROTEIN 5"/>
    <property type="match status" value="1"/>
</dbReference>
<feature type="compositionally biased region" description="Polar residues" evidence="5">
    <location>
        <begin position="1"/>
        <end position="12"/>
    </location>
</feature>
<comment type="similarity">
    <text evidence="1">Belongs to the SMC family. SMC5 subfamily.</text>
</comment>
<dbReference type="RefSeq" id="XP_007508791.1">
    <property type="nucleotide sequence ID" value="XM_007508729.1"/>
</dbReference>
<dbReference type="AlphaFoldDB" id="K8ENT8"/>
<dbReference type="GO" id="GO:0016887">
    <property type="term" value="F:ATP hydrolysis activity"/>
    <property type="evidence" value="ECO:0007669"/>
    <property type="project" value="InterPro"/>
</dbReference>
<dbReference type="GO" id="GO:0000724">
    <property type="term" value="P:double-strand break repair via homologous recombination"/>
    <property type="evidence" value="ECO:0007669"/>
    <property type="project" value="TreeGrafter"/>
</dbReference>
<dbReference type="GO" id="GO:0005634">
    <property type="term" value="C:nucleus"/>
    <property type="evidence" value="ECO:0007669"/>
    <property type="project" value="TreeGrafter"/>
</dbReference>
<evidence type="ECO:0000259" key="6">
    <source>
        <dbReference type="Pfam" id="PF13175"/>
    </source>
</evidence>
<protein>
    <recommendedName>
        <fullName evidence="2">Structural maintenance of chromosomes protein 5</fullName>
    </recommendedName>
</protein>
<reference evidence="7 8" key="1">
    <citation type="submission" date="2011-10" db="EMBL/GenBank/DDBJ databases">
        <authorList>
            <person name="Genoscope - CEA"/>
        </authorList>
    </citation>
    <scope>NUCLEOTIDE SEQUENCE [LARGE SCALE GENOMIC DNA]</scope>
    <source>
        <strain evidence="7 8">RCC 1105</strain>
    </source>
</reference>
<dbReference type="InterPro" id="IPR041685">
    <property type="entry name" value="AAA_GajA/Old/RecF-like"/>
</dbReference>
<dbReference type="GeneID" id="19011544"/>
<dbReference type="PANTHER" id="PTHR45916:SF1">
    <property type="entry name" value="STRUCTURAL MAINTENANCE OF CHROMOSOMES PROTEIN 5"/>
    <property type="match status" value="1"/>
</dbReference>
<evidence type="ECO:0000313" key="8">
    <source>
        <dbReference type="Proteomes" id="UP000198341"/>
    </source>
</evidence>
<dbReference type="KEGG" id="bpg:Bathy15g02440"/>
<feature type="region of interest" description="Disordered" evidence="5">
    <location>
        <begin position="1"/>
        <end position="43"/>
    </location>
</feature>
<evidence type="ECO:0000256" key="5">
    <source>
        <dbReference type="SAM" id="MobiDB-lite"/>
    </source>
</evidence>
<dbReference type="GO" id="GO:0003697">
    <property type="term" value="F:single-stranded DNA binding"/>
    <property type="evidence" value="ECO:0007669"/>
    <property type="project" value="TreeGrafter"/>
</dbReference>
<evidence type="ECO:0000256" key="2">
    <source>
        <dbReference type="ARBA" id="ARBA00018687"/>
    </source>
</evidence>
<evidence type="ECO:0000256" key="3">
    <source>
        <dbReference type="ARBA" id="ARBA00023054"/>
    </source>
</evidence>
<feature type="compositionally biased region" description="Basic and acidic residues" evidence="5">
    <location>
        <begin position="832"/>
        <end position="844"/>
    </location>
</feature>
<evidence type="ECO:0000256" key="1">
    <source>
        <dbReference type="ARBA" id="ARBA00010171"/>
    </source>
</evidence>
<feature type="domain" description="Endonuclease GajA/Old nuclease/RecF-like AAA" evidence="6">
    <location>
        <begin position="50"/>
        <end position="422"/>
    </location>
</feature>
<dbReference type="OrthoDB" id="10254973at2759"/>
<dbReference type="Gene3D" id="3.40.50.300">
    <property type="entry name" value="P-loop containing nucleotide triphosphate hydrolases"/>
    <property type="match status" value="2"/>
</dbReference>
<organism evidence="7 8">
    <name type="scientific">Bathycoccus prasinos</name>
    <dbReference type="NCBI Taxonomy" id="41875"/>
    <lineage>
        <taxon>Eukaryota</taxon>
        <taxon>Viridiplantae</taxon>
        <taxon>Chlorophyta</taxon>
        <taxon>Mamiellophyceae</taxon>
        <taxon>Mamiellales</taxon>
        <taxon>Bathycoccaceae</taxon>
        <taxon>Bathycoccus</taxon>
    </lineage>
</organism>
<keyword evidence="3 4" id="KW-0175">Coiled coil</keyword>
<dbReference type="Proteomes" id="UP000198341">
    <property type="component" value="Chromosome 15"/>
</dbReference>
<proteinExistence type="inferred from homology"/>
<keyword evidence="8" id="KW-1185">Reference proteome</keyword>
<dbReference type="EMBL" id="FO082264">
    <property type="protein sequence ID" value="CCO19877.1"/>
    <property type="molecule type" value="Genomic_DNA"/>
</dbReference>